<evidence type="ECO:0000313" key="3">
    <source>
        <dbReference type="Proteomes" id="UP000292452"/>
    </source>
</evidence>
<accession>A0A4Q9HRH3</accession>
<reference evidence="2 3" key="1">
    <citation type="submission" date="2019-02" db="EMBL/GenBank/DDBJ databases">
        <title>Draft Genome Sequence of Streptomyces sp. AM-2504, identified by 16S rRNA comparative analysis as a Streptomyces Kasugaensis strain.</title>
        <authorList>
            <person name="Napolioni V."/>
            <person name="Giuliodori A.M."/>
            <person name="Spurio R."/>
            <person name="Fabbretti A."/>
        </authorList>
    </citation>
    <scope>NUCLEOTIDE SEQUENCE [LARGE SCALE GENOMIC DNA]</scope>
    <source>
        <strain evidence="2 3">AM-2504</strain>
    </source>
</reference>
<keyword evidence="1" id="KW-0812">Transmembrane</keyword>
<keyword evidence="1" id="KW-0472">Membrane</keyword>
<dbReference type="InterPro" id="IPR046492">
    <property type="entry name" value="DUF6585"/>
</dbReference>
<name>A0A4Q9HRH3_STRKA</name>
<dbReference type="Proteomes" id="UP000292452">
    <property type="component" value="Unassembled WGS sequence"/>
</dbReference>
<sequence>MGKLEQYDTVADRKGLGERWNVYRVRRRLRHTEWLVVPYMMIAVVAYVLLETPLLYVPVLAAIAVGIFVGLRRIPPRTGIRLILVYENGLLFVHTNAYPVTLLWEDVEASRQVYEQSDVKFRSGGIESTTKYGHLTIWPSDGKPPIVLMHVLRQSELASTIEEEIRPRLFESLNAALDANGEVPVGPVAVTRAGIRFPAADKDRPPVLLDWSQLKETRISPTSDVLLRFQRQTGAPKGPSSFVVSVPNAAVFRDFIEETRGLAE</sequence>
<dbReference type="EMBL" id="SIXH01000211">
    <property type="protein sequence ID" value="TBO57588.1"/>
    <property type="molecule type" value="Genomic_DNA"/>
</dbReference>
<feature type="transmembrane region" description="Helical" evidence="1">
    <location>
        <begin position="56"/>
        <end position="74"/>
    </location>
</feature>
<proteinExistence type="predicted"/>
<protein>
    <submittedName>
        <fullName evidence="2">Uncharacterized protein</fullName>
    </submittedName>
</protein>
<comment type="caution">
    <text evidence="2">The sequence shown here is derived from an EMBL/GenBank/DDBJ whole genome shotgun (WGS) entry which is preliminary data.</text>
</comment>
<gene>
    <name evidence="2" type="ORF">EYS09_21945</name>
</gene>
<dbReference type="Pfam" id="PF20226">
    <property type="entry name" value="DUF6585"/>
    <property type="match status" value="1"/>
</dbReference>
<evidence type="ECO:0000256" key="1">
    <source>
        <dbReference type="SAM" id="Phobius"/>
    </source>
</evidence>
<feature type="transmembrane region" description="Helical" evidence="1">
    <location>
        <begin position="34"/>
        <end position="50"/>
    </location>
</feature>
<organism evidence="2 3">
    <name type="scientific">Streptomyces kasugaensis</name>
    <dbReference type="NCBI Taxonomy" id="1946"/>
    <lineage>
        <taxon>Bacteria</taxon>
        <taxon>Bacillati</taxon>
        <taxon>Actinomycetota</taxon>
        <taxon>Actinomycetes</taxon>
        <taxon>Kitasatosporales</taxon>
        <taxon>Streptomycetaceae</taxon>
        <taxon>Streptomyces</taxon>
    </lineage>
</organism>
<evidence type="ECO:0000313" key="2">
    <source>
        <dbReference type="EMBL" id="TBO57588.1"/>
    </source>
</evidence>
<keyword evidence="1" id="KW-1133">Transmembrane helix</keyword>
<keyword evidence="3" id="KW-1185">Reference proteome</keyword>
<dbReference type="AlphaFoldDB" id="A0A4Q9HRH3"/>
<dbReference type="RefSeq" id="WP_131124521.1">
    <property type="nucleotide sequence ID" value="NZ_SIXH01000211.1"/>
</dbReference>